<feature type="domain" description="MOSC" evidence="2">
    <location>
        <begin position="29"/>
        <end position="164"/>
    </location>
</feature>
<dbReference type="Proteomes" id="UP000535182">
    <property type="component" value="Unassembled WGS sequence"/>
</dbReference>
<dbReference type="PROSITE" id="PS51340">
    <property type="entry name" value="MOSC"/>
    <property type="match status" value="1"/>
</dbReference>
<protein>
    <submittedName>
        <fullName evidence="4">Ferredoxin-NADP reductase/MOSC domain-containing protein YiiM</fullName>
    </submittedName>
</protein>
<evidence type="ECO:0000259" key="2">
    <source>
        <dbReference type="PROSITE" id="PS51340"/>
    </source>
</evidence>
<sequence length="586" mass="64133">MAQLLSVNVGLPRDIDWEGRVVHTGIWKSPVQGRRFVRRLSIEGDGQGDLAGHGGEHRAVFVYQIDSYRYWEKQLGRSDFIFGQFGENFTVDGLPDDEVCIGNQYRIGNALFEVTQPRVTCYRVGIRMNEPRMASLLVAHHRPGFYFRVLEEGDVGSEDEIVKVADGPMHMTVAEADALLYLPAHSPDQLRRALNISALSLGWQASFRTMLEKEERGLSTGNTGPAPTHEPSPAWPGFRKLRVSHITRESSSVLSFALSPTDGRPLSPPLPGQFVVLRLHPKEHASPLLRSYSLSGTQNADCYRVSIKREANGAASSYLHTQVHSDDVLDVSAPRGTFTLLPGEGPVVLLSAGVGATPVLAMLHRLAAESSQRGVWWLYGARNSDDHPFKRESRDLLVSLQHGRSHIRYSRPLPTDRLGADFDAPGHLDVTAIEELRVPRTADFYLCGPTTFISDLTTGLVGWEVDAARVHAETFGPGGSMTPGVIAAPARSPHPPAAPEGLGPPVSFARSGLTVAWDQKFQSLLELAEACDVPVRWACRTGVCHTCETSLISGTVRYQLEPLQAAADGHILICCCKPNDELVVDL</sequence>
<dbReference type="PANTHER" id="PTHR30212:SF2">
    <property type="entry name" value="PROTEIN YIIM"/>
    <property type="match status" value="1"/>
</dbReference>
<dbReference type="InterPro" id="IPR012675">
    <property type="entry name" value="Beta-grasp_dom_sf"/>
</dbReference>
<dbReference type="Pfam" id="PF00175">
    <property type="entry name" value="NAD_binding_1"/>
    <property type="match status" value="1"/>
</dbReference>
<dbReference type="InterPro" id="IPR017927">
    <property type="entry name" value="FAD-bd_FR_type"/>
</dbReference>
<dbReference type="SUPFAM" id="SSF52343">
    <property type="entry name" value="Ferredoxin reductase-like, C-terminal NADP-linked domain"/>
    <property type="match status" value="1"/>
</dbReference>
<dbReference type="SUPFAM" id="SSF63380">
    <property type="entry name" value="Riboflavin synthase domain-like"/>
    <property type="match status" value="1"/>
</dbReference>
<dbReference type="GO" id="GO:0051536">
    <property type="term" value="F:iron-sulfur cluster binding"/>
    <property type="evidence" value="ECO:0007669"/>
    <property type="project" value="InterPro"/>
</dbReference>
<dbReference type="InterPro" id="IPR017938">
    <property type="entry name" value="Riboflavin_synthase-like_b-brl"/>
</dbReference>
<dbReference type="Gene3D" id="2.40.30.10">
    <property type="entry name" value="Translation factors"/>
    <property type="match status" value="1"/>
</dbReference>
<dbReference type="InterPro" id="IPR036010">
    <property type="entry name" value="2Fe-2S_ferredoxin-like_sf"/>
</dbReference>
<dbReference type="InterPro" id="IPR039261">
    <property type="entry name" value="FNR_nucleotide-bd"/>
</dbReference>
<dbReference type="RefSeq" id="WP_183976844.1">
    <property type="nucleotide sequence ID" value="NZ_JACHEB010000005.1"/>
</dbReference>
<dbReference type="Gene3D" id="2.40.33.20">
    <property type="entry name" value="PK beta-barrel domain-like"/>
    <property type="match status" value="1"/>
</dbReference>
<comment type="caution">
    <text evidence="4">The sequence shown here is derived from an EMBL/GenBank/DDBJ whole genome shotgun (WGS) entry which is preliminary data.</text>
</comment>
<dbReference type="PANTHER" id="PTHR30212">
    <property type="entry name" value="PROTEIN YIIM"/>
    <property type="match status" value="1"/>
</dbReference>
<dbReference type="PRINTS" id="PR00410">
    <property type="entry name" value="PHEHYDRXLASE"/>
</dbReference>
<dbReference type="CDD" id="cd00207">
    <property type="entry name" value="fer2"/>
    <property type="match status" value="1"/>
</dbReference>
<dbReference type="PROSITE" id="PS51384">
    <property type="entry name" value="FAD_FR"/>
    <property type="match status" value="1"/>
</dbReference>
<dbReference type="InterPro" id="IPR005302">
    <property type="entry name" value="MoCF_Sase_C"/>
</dbReference>
<evidence type="ECO:0000259" key="3">
    <source>
        <dbReference type="PROSITE" id="PS51384"/>
    </source>
</evidence>
<dbReference type="Pfam" id="PF03473">
    <property type="entry name" value="MOSC"/>
    <property type="match status" value="1"/>
</dbReference>
<dbReference type="CDD" id="cd06184">
    <property type="entry name" value="flavohem_like_fad_nad_binding"/>
    <property type="match status" value="1"/>
</dbReference>
<name>A0A9X0U3X8_9BACT</name>
<evidence type="ECO:0000313" key="5">
    <source>
        <dbReference type="Proteomes" id="UP000535182"/>
    </source>
</evidence>
<keyword evidence="5" id="KW-1185">Reference proteome</keyword>
<dbReference type="InterPro" id="IPR011037">
    <property type="entry name" value="Pyrv_Knase-like_insert_dom_sf"/>
</dbReference>
<proteinExistence type="predicted"/>
<dbReference type="InterPro" id="IPR052353">
    <property type="entry name" value="Benzoxazolinone_Detox_Enz"/>
</dbReference>
<dbReference type="Pfam" id="PF03475">
    <property type="entry name" value="YiiM_3-alpha"/>
    <property type="match status" value="1"/>
</dbReference>
<dbReference type="SUPFAM" id="SSF50800">
    <property type="entry name" value="PK beta-barrel domain-like"/>
    <property type="match status" value="1"/>
</dbReference>
<accession>A0A9X0U3X8</accession>
<feature type="region of interest" description="Disordered" evidence="1">
    <location>
        <begin position="214"/>
        <end position="235"/>
    </location>
</feature>
<dbReference type="InterPro" id="IPR001433">
    <property type="entry name" value="OxRdtase_FAD/NAD-bd"/>
</dbReference>
<dbReference type="InterPro" id="IPR001041">
    <property type="entry name" value="2Fe-2S_ferredoxin-type"/>
</dbReference>
<feature type="domain" description="FAD-binding FR-type" evidence="3">
    <location>
        <begin position="236"/>
        <end position="341"/>
    </location>
</feature>
<organism evidence="4 5">
    <name type="scientific">Tunturiibacter gelidiferens</name>
    <dbReference type="NCBI Taxonomy" id="3069689"/>
    <lineage>
        <taxon>Bacteria</taxon>
        <taxon>Pseudomonadati</taxon>
        <taxon>Acidobacteriota</taxon>
        <taxon>Terriglobia</taxon>
        <taxon>Terriglobales</taxon>
        <taxon>Acidobacteriaceae</taxon>
        <taxon>Tunturiibacter</taxon>
    </lineage>
</organism>
<dbReference type="Gene3D" id="3.10.20.30">
    <property type="match status" value="1"/>
</dbReference>
<evidence type="ECO:0000256" key="1">
    <source>
        <dbReference type="SAM" id="MobiDB-lite"/>
    </source>
</evidence>
<reference evidence="4 5" key="1">
    <citation type="submission" date="2020-08" db="EMBL/GenBank/DDBJ databases">
        <title>Genomic Encyclopedia of Type Strains, Phase IV (KMG-V): Genome sequencing to study the core and pangenomes of soil and plant-associated prokaryotes.</title>
        <authorList>
            <person name="Whitman W."/>
        </authorList>
    </citation>
    <scope>NUCLEOTIDE SEQUENCE [LARGE SCALE GENOMIC DNA]</scope>
    <source>
        <strain evidence="4 5">X5P2</strain>
    </source>
</reference>
<dbReference type="GO" id="GO:0030170">
    <property type="term" value="F:pyridoxal phosphate binding"/>
    <property type="evidence" value="ECO:0007669"/>
    <property type="project" value="InterPro"/>
</dbReference>
<dbReference type="InterPro" id="IPR005163">
    <property type="entry name" value="Tri_helical_YiiM-like"/>
</dbReference>
<gene>
    <name evidence="4" type="ORF">HDF14_002497</name>
</gene>
<dbReference type="GO" id="GO:0030151">
    <property type="term" value="F:molybdenum ion binding"/>
    <property type="evidence" value="ECO:0007669"/>
    <property type="project" value="InterPro"/>
</dbReference>
<dbReference type="GO" id="GO:0016491">
    <property type="term" value="F:oxidoreductase activity"/>
    <property type="evidence" value="ECO:0007669"/>
    <property type="project" value="InterPro"/>
</dbReference>
<evidence type="ECO:0000313" key="4">
    <source>
        <dbReference type="EMBL" id="MBB5328881.1"/>
    </source>
</evidence>
<dbReference type="SUPFAM" id="SSF54292">
    <property type="entry name" value="2Fe-2S ferredoxin-like"/>
    <property type="match status" value="1"/>
</dbReference>
<dbReference type="EMBL" id="JACHEB010000005">
    <property type="protein sequence ID" value="MBB5328881.1"/>
    <property type="molecule type" value="Genomic_DNA"/>
</dbReference>
<dbReference type="Gene3D" id="3.40.50.80">
    <property type="entry name" value="Nucleotide-binding domain of ferredoxin-NADP reductase (FNR) module"/>
    <property type="match status" value="1"/>
</dbReference>
<dbReference type="AlphaFoldDB" id="A0A9X0U3X8"/>
<dbReference type="Pfam" id="PF00111">
    <property type="entry name" value="Fer2"/>
    <property type="match status" value="1"/>
</dbReference>